<evidence type="ECO:0000313" key="2">
    <source>
        <dbReference type="EMBL" id="ADB50516.1"/>
    </source>
</evidence>
<dbReference type="Proteomes" id="UP000008229">
    <property type="component" value="Chromosome"/>
</dbReference>
<dbReference type="Gene3D" id="3.30.70.100">
    <property type="match status" value="1"/>
</dbReference>
<evidence type="ECO:0000313" key="3">
    <source>
        <dbReference type="Proteomes" id="UP000008229"/>
    </source>
</evidence>
<name>D3F4E4_CONWI</name>
<proteinExistence type="predicted"/>
<evidence type="ECO:0000259" key="1">
    <source>
        <dbReference type="Pfam" id="PF07110"/>
    </source>
</evidence>
<dbReference type="STRING" id="469383.Cwoe_2091"/>
<dbReference type="KEGG" id="cwo:Cwoe_2091"/>
<dbReference type="Pfam" id="PF07110">
    <property type="entry name" value="EthD"/>
    <property type="match status" value="1"/>
</dbReference>
<protein>
    <submittedName>
        <fullName evidence="2">Ethyl tert-butyl ether degradation EthD</fullName>
    </submittedName>
</protein>
<accession>D3F4E4</accession>
<dbReference type="EMBL" id="CP001854">
    <property type="protein sequence ID" value="ADB50516.1"/>
    <property type="molecule type" value="Genomic_DNA"/>
</dbReference>
<sequence length="227" mass="25086">MVKFFALITRKPGVEAAAFHDHWRHPHGTLCTRISTIRSYVQSHQIDTEHLGAGQTRFEGIAEAWLDNVADGLGMADEPQYAQFVQPDEPAFVDVPKLQWLYTTEQVLVSRPDRRTGAGEADALWLHLDRPLTVKLLQLIEDGDDVPADVGREAALGARLGALRHVRCRALPEAHAGGAPFDCVRELWWPTLSAFEDGVASDGDAWAELVQGPKRAVTLLAQAERLL</sequence>
<dbReference type="InterPro" id="IPR009799">
    <property type="entry name" value="EthD_dom"/>
</dbReference>
<dbReference type="OrthoDB" id="3535638at2"/>
<organism evidence="2 3">
    <name type="scientific">Conexibacter woesei (strain DSM 14684 / CCUG 47730 / CIP 108061 / JCM 11494 / NBRC 100937 / ID131577)</name>
    <dbReference type="NCBI Taxonomy" id="469383"/>
    <lineage>
        <taxon>Bacteria</taxon>
        <taxon>Bacillati</taxon>
        <taxon>Actinomycetota</taxon>
        <taxon>Thermoleophilia</taxon>
        <taxon>Solirubrobacterales</taxon>
        <taxon>Conexibacteraceae</taxon>
        <taxon>Conexibacter</taxon>
    </lineage>
</organism>
<reference evidence="3" key="2">
    <citation type="submission" date="2010-01" db="EMBL/GenBank/DDBJ databases">
        <title>The complete genome of Conexibacter woesei DSM 14684.</title>
        <authorList>
            <consortium name="US DOE Joint Genome Institute (JGI-PGF)"/>
            <person name="Lucas S."/>
            <person name="Copeland A."/>
            <person name="Lapidus A."/>
            <person name="Glavina del Rio T."/>
            <person name="Dalin E."/>
            <person name="Tice H."/>
            <person name="Bruce D."/>
            <person name="Goodwin L."/>
            <person name="Pitluck S."/>
            <person name="Kyrpides N."/>
            <person name="Mavromatis K."/>
            <person name="Ivanova N."/>
            <person name="Mikhailova N."/>
            <person name="Chertkov O."/>
            <person name="Brettin T."/>
            <person name="Detter J.C."/>
            <person name="Han C."/>
            <person name="Larimer F."/>
            <person name="Land M."/>
            <person name="Hauser L."/>
            <person name="Markowitz V."/>
            <person name="Cheng J.-F."/>
            <person name="Hugenholtz P."/>
            <person name="Woyke T."/>
            <person name="Wu D."/>
            <person name="Pukall R."/>
            <person name="Steenblock K."/>
            <person name="Schneider S."/>
            <person name="Klenk H.-P."/>
            <person name="Eisen J.A."/>
        </authorList>
    </citation>
    <scope>NUCLEOTIDE SEQUENCE [LARGE SCALE GENOMIC DNA]</scope>
    <source>
        <strain evidence="3">DSM 14684 / CIP 108061 / JCM 11494 / NBRC 100937 / ID131577</strain>
    </source>
</reference>
<dbReference type="RefSeq" id="WP_012933567.1">
    <property type="nucleotide sequence ID" value="NC_013739.1"/>
</dbReference>
<reference evidence="2 3" key="1">
    <citation type="journal article" date="2010" name="Stand. Genomic Sci.">
        <title>Complete genome sequence of Conexibacter woesei type strain (ID131577).</title>
        <authorList>
            <person name="Pukall R."/>
            <person name="Lapidus A."/>
            <person name="Glavina Del Rio T."/>
            <person name="Copeland A."/>
            <person name="Tice H."/>
            <person name="Cheng J.-F."/>
            <person name="Lucas S."/>
            <person name="Chen F."/>
            <person name="Nolan M."/>
            <person name="Bruce D."/>
            <person name="Goodwin L."/>
            <person name="Pitluck S."/>
            <person name="Mavromatis K."/>
            <person name="Ivanova N."/>
            <person name="Ovchinnikova G."/>
            <person name="Pati A."/>
            <person name="Chen A."/>
            <person name="Palaniappan K."/>
            <person name="Land M."/>
            <person name="Hauser L."/>
            <person name="Chang Y.-J."/>
            <person name="Jeffries C.D."/>
            <person name="Chain P."/>
            <person name="Meincke L."/>
            <person name="Sims D."/>
            <person name="Brettin T."/>
            <person name="Detter J.C."/>
            <person name="Rohde M."/>
            <person name="Goeker M."/>
            <person name="Bristow J."/>
            <person name="Eisen J.A."/>
            <person name="Markowitz V."/>
            <person name="Kyrpides N.C."/>
            <person name="Klenk H.-P."/>
            <person name="Hugenholtz P."/>
        </authorList>
    </citation>
    <scope>NUCLEOTIDE SEQUENCE [LARGE SCALE GENOMIC DNA]</scope>
    <source>
        <strain evidence="3">DSM 14684 / CIP 108061 / JCM 11494 / NBRC 100937 / ID131577</strain>
    </source>
</reference>
<dbReference type="GO" id="GO:0016491">
    <property type="term" value="F:oxidoreductase activity"/>
    <property type="evidence" value="ECO:0007669"/>
    <property type="project" value="InterPro"/>
</dbReference>
<dbReference type="AlphaFoldDB" id="D3F4E4"/>
<dbReference type="SUPFAM" id="SSF54909">
    <property type="entry name" value="Dimeric alpha+beta barrel"/>
    <property type="match status" value="1"/>
</dbReference>
<keyword evidence="3" id="KW-1185">Reference proteome</keyword>
<dbReference type="HOGENOM" id="CLU_1293636_0_0_11"/>
<feature type="domain" description="EthD" evidence="1">
    <location>
        <begin position="11"/>
        <end position="94"/>
    </location>
</feature>
<gene>
    <name evidence="2" type="ordered locus">Cwoe_2091</name>
</gene>
<dbReference type="eggNOG" id="ENOG502ZA28">
    <property type="taxonomic scope" value="Bacteria"/>
</dbReference>
<dbReference type="InterPro" id="IPR011008">
    <property type="entry name" value="Dimeric_a/b-barrel"/>
</dbReference>